<sequence>MTSAATSTNRYCRAIWLSDLHLGEKHCRADYLLTFLKQHQSDFLFLVGDVVDMQALNRRWYWPAAHQQVFQLLVDKARSGTRVIYVPGNHDATMRRFDGGLVDKIEVHREYIYDSPSHGKLLLIHGDEFDRQLCASRFDAWLGDNAYDLVLLLNRVWNAGRRLFGLPYQSVARTLKLCSSKAESAMQRFRTAALQRAAQAQVAGVVCGHIHHPELQYLQGQLYINTGDWVENCTAVLEHRDGRLELCHYSEVEKALSRLVPQQTVPQQTVA</sequence>
<dbReference type="CDD" id="cd07398">
    <property type="entry name" value="MPP_YbbF-LpxH"/>
    <property type="match status" value="1"/>
</dbReference>
<keyword evidence="3" id="KW-0479">Metal-binding</keyword>
<evidence type="ECO:0000256" key="1">
    <source>
        <dbReference type="ARBA" id="ARBA00022475"/>
    </source>
</evidence>
<gene>
    <name evidence="7" type="ORF">KHX94_13605</name>
</gene>
<evidence type="ECO:0000256" key="2">
    <source>
        <dbReference type="ARBA" id="ARBA00022519"/>
    </source>
</evidence>
<dbReference type="InterPro" id="IPR029052">
    <property type="entry name" value="Metallo-depent_PP-like"/>
</dbReference>
<dbReference type="InterPro" id="IPR004843">
    <property type="entry name" value="Calcineurin-like_PHP"/>
</dbReference>
<evidence type="ECO:0000259" key="6">
    <source>
        <dbReference type="Pfam" id="PF00149"/>
    </source>
</evidence>
<reference evidence="7 8" key="1">
    <citation type="journal article" date="2012" name="Int. J. Syst. Evol. Microbiol.">
        <title>Shewanella dokdonensis sp. nov., isolated from seawater.</title>
        <authorList>
            <person name="Sung H.R."/>
            <person name="Yoon J.H."/>
            <person name="Ghim S.Y."/>
        </authorList>
    </citation>
    <scope>NUCLEOTIDE SEQUENCE [LARGE SCALE GENOMIC DNA]</scope>
    <source>
        <strain evidence="7 8">DSM 23626</strain>
    </source>
</reference>
<evidence type="ECO:0000256" key="4">
    <source>
        <dbReference type="ARBA" id="ARBA00023136"/>
    </source>
</evidence>
<dbReference type="InterPro" id="IPR043461">
    <property type="entry name" value="LpxH-like"/>
</dbReference>
<organism evidence="7 8">
    <name type="scientific">Shewanella dokdonensis</name>
    <dbReference type="NCBI Taxonomy" id="712036"/>
    <lineage>
        <taxon>Bacteria</taxon>
        <taxon>Pseudomonadati</taxon>
        <taxon>Pseudomonadota</taxon>
        <taxon>Gammaproteobacteria</taxon>
        <taxon>Alteromonadales</taxon>
        <taxon>Shewanellaceae</taxon>
        <taxon>Shewanella</taxon>
    </lineage>
</organism>
<dbReference type="RefSeq" id="WP_213681061.1">
    <property type="nucleotide sequence ID" value="NZ_CP074572.1"/>
</dbReference>
<dbReference type="Proteomes" id="UP000676428">
    <property type="component" value="Chromosome"/>
</dbReference>
<keyword evidence="4" id="KW-0472">Membrane</keyword>
<evidence type="ECO:0000256" key="5">
    <source>
        <dbReference type="ARBA" id="ARBA00023211"/>
    </source>
</evidence>
<evidence type="ECO:0000313" key="8">
    <source>
        <dbReference type="Proteomes" id="UP000676428"/>
    </source>
</evidence>
<evidence type="ECO:0000313" key="7">
    <source>
        <dbReference type="EMBL" id="QVK22407.1"/>
    </source>
</evidence>
<name>A0ABX8DEP9_9GAMM</name>
<dbReference type="Pfam" id="PF00149">
    <property type="entry name" value="Metallophos"/>
    <property type="match status" value="1"/>
</dbReference>
<keyword evidence="1" id="KW-1003">Cell membrane</keyword>
<dbReference type="SUPFAM" id="SSF56300">
    <property type="entry name" value="Metallo-dependent phosphatases"/>
    <property type="match status" value="1"/>
</dbReference>
<keyword evidence="8" id="KW-1185">Reference proteome</keyword>
<accession>A0ABX8DEP9</accession>
<dbReference type="PANTHER" id="PTHR34990:SF2">
    <property type="entry name" value="BLL8164 PROTEIN"/>
    <property type="match status" value="1"/>
</dbReference>
<dbReference type="PANTHER" id="PTHR34990">
    <property type="entry name" value="UDP-2,3-DIACYLGLUCOSAMINE HYDROLASE-RELATED"/>
    <property type="match status" value="1"/>
</dbReference>
<protein>
    <submittedName>
        <fullName evidence="7">UDP-2,3-diacylglucosamine diphosphatase</fullName>
    </submittedName>
</protein>
<feature type="domain" description="Calcineurin-like phosphoesterase" evidence="6">
    <location>
        <begin position="16"/>
        <end position="213"/>
    </location>
</feature>
<dbReference type="Gene3D" id="3.60.21.10">
    <property type="match status" value="1"/>
</dbReference>
<keyword evidence="5" id="KW-0464">Manganese</keyword>
<proteinExistence type="predicted"/>
<evidence type="ECO:0000256" key="3">
    <source>
        <dbReference type="ARBA" id="ARBA00022723"/>
    </source>
</evidence>
<keyword evidence="2" id="KW-0997">Cell inner membrane</keyword>
<dbReference type="EMBL" id="CP074572">
    <property type="protein sequence ID" value="QVK22407.1"/>
    <property type="molecule type" value="Genomic_DNA"/>
</dbReference>